<keyword evidence="2" id="KW-0802">TPR repeat</keyword>
<dbReference type="OrthoDB" id="459488at2"/>
<dbReference type="Pfam" id="PF08238">
    <property type="entry name" value="Sel1"/>
    <property type="match status" value="4"/>
</dbReference>
<reference evidence="3 4" key="1">
    <citation type="journal article" date="2018" name="ACS Chem. Biol.">
        <title>Ketoreductase domain dysfunction expands chemodiversity: malyngamide biosynthesis in the cyanobacterium Okeania hirsuta.</title>
        <authorList>
            <person name="Moss N.A."/>
            <person name="Leao T."/>
            <person name="Rankin M."/>
            <person name="McCullough T.M."/>
            <person name="Qu P."/>
            <person name="Korobeynikov A."/>
            <person name="Smith J.L."/>
            <person name="Gerwick L."/>
            <person name="Gerwick W.H."/>
        </authorList>
    </citation>
    <scope>NUCLEOTIDE SEQUENCE [LARGE SCALE GENOMIC DNA]</scope>
    <source>
        <strain evidence="3 4">PAB10Feb10-1</strain>
    </source>
</reference>
<dbReference type="RefSeq" id="WP_124154848.1">
    <property type="nucleotide sequence ID" value="NZ_CAWOLW010000697.1"/>
</dbReference>
<dbReference type="InterPro" id="IPR011990">
    <property type="entry name" value="TPR-like_helical_dom_sf"/>
</dbReference>
<keyword evidence="4" id="KW-1185">Reference proteome</keyword>
<evidence type="ECO:0000256" key="2">
    <source>
        <dbReference type="ARBA" id="ARBA00022803"/>
    </source>
</evidence>
<dbReference type="PANTHER" id="PTHR45641">
    <property type="entry name" value="TETRATRICOPEPTIDE REPEAT PROTEIN (AFU_ORTHOLOGUE AFUA_6G03870)"/>
    <property type="match status" value="1"/>
</dbReference>
<dbReference type="EMBL" id="RCBY01000081">
    <property type="protein sequence ID" value="RQH40930.1"/>
    <property type="molecule type" value="Genomic_DNA"/>
</dbReference>
<dbReference type="AlphaFoldDB" id="A0A3N6PT66"/>
<dbReference type="SMART" id="SM00028">
    <property type="entry name" value="TPR"/>
    <property type="match status" value="4"/>
</dbReference>
<gene>
    <name evidence="3" type="ORF">D5R40_15580</name>
</gene>
<organism evidence="3 4">
    <name type="scientific">Okeania hirsuta</name>
    <dbReference type="NCBI Taxonomy" id="1458930"/>
    <lineage>
        <taxon>Bacteria</taxon>
        <taxon>Bacillati</taxon>
        <taxon>Cyanobacteriota</taxon>
        <taxon>Cyanophyceae</taxon>
        <taxon>Oscillatoriophycideae</taxon>
        <taxon>Oscillatoriales</taxon>
        <taxon>Microcoleaceae</taxon>
        <taxon>Okeania</taxon>
    </lineage>
</organism>
<evidence type="ECO:0000313" key="3">
    <source>
        <dbReference type="EMBL" id="RQH40930.1"/>
    </source>
</evidence>
<accession>A0A3N6PT66</accession>
<dbReference type="InterPro" id="IPR006597">
    <property type="entry name" value="Sel1-like"/>
</dbReference>
<dbReference type="Gene3D" id="1.25.40.10">
    <property type="entry name" value="Tetratricopeptide repeat domain"/>
    <property type="match status" value="2"/>
</dbReference>
<dbReference type="InterPro" id="IPR019734">
    <property type="entry name" value="TPR_rpt"/>
</dbReference>
<dbReference type="PANTHER" id="PTHR45641:SF19">
    <property type="entry name" value="NEPHROCYSTIN-3"/>
    <property type="match status" value="1"/>
</dbReference>
<keyword evidence="1" id="KW-0677">Repeat</keyword>
<evidence type="ECO:0000313" key="4">
    <source>
        <dbReference type="Proteomes" id="UP000269154"/>
    </source>
</evidence>
<proteinExistence type="predicted"/>
<dbReference type="SUPFAM" id="SSF48452">
    <property type="entry name" value="TPR-like"/>
    <property type="match status" value="2"/>
</dbReference>
<comment type="caution">
    <text evidence="3">The sequence shown here is derived from an EMBL/GenBank/DDBJ whole genome shotgun (WGS) entry which is preliminary data.</text>
</comment>
<name>A0A3N6PT66_9CYAN</name>
<sequence length="393" mass="45170">MNQQNISSYVGLIQSLLVCPSGDENKILQANQNLIDHKLVQVMKQIAKMNNRIGNLNAQWLQNLAIMLETNLEYASQPVNREIYRNLLMQVLQVISENEGKPEAVYSVLEYNQDKLNQNFLTVLRTWPGENIQKMEPQLAQNIALDVVNLSNLILQFPFGNQSNNVEIAIVGYENALQVLSRQQFPITWATIQNNLGTSYHKRIVGNPEENIELAIAYYYQALQVRTYSTLPEAWASTNNNLGNAYQQRSMGKRIENLENAINCYQKALRVRTLEKLPQEWASIQNNLGSAYHDRIAGEQQENIEQAIACYNLALKVRTREQFPTDWATTQNNLGNAYLDRITGDRQDNLEQAIACFVRAQEVYTKESYPLYWEIIFNNLGIVYNEQNLRKVC</sequence>
<dbReference type="Proteomes" id="UP000269154">
    <property type="component" value="Unassembled WGS sequence"/>
</dbReference>
<evidence type="ECO:0000256" key="1">
    <source>
        <dbReference type="ARBA" id="ARBA00022737"/>
    </source>
</evidence>
<protein>
    <submittedName>
        <fullName evidence="3">Tetratricopeptide repeat protein</fullName>
    </submittedName>
</protein>